<dbReference type="InterPro" id="IPR040079">
    <property type="entry name" value="Glutathione_S-Trfase"/>
</dbReference>
<accession>A0A5J4YYL4</accession>
<gene>
    <name evidence="5" type="ORF">FVE85_2370</name>
</gene>
<dbReference type="InterPro" id="IPR004046">
    <property type="entry name" value="GST_C"/>
</dbReference>
<dbReference type="EMBL" id="VRMN01000003">
    <property type="protein sequence ID" value="KAA8496215.1"/>
    <property type="molecule type" value="Genomic_DNA"/>
</dbReference>
<feature type="domain" description="GST C-terminal" evidence="4">
    <location>
        <begin position="149"/>
        <end position="289"/>
    </location>
</feature>
<dbReference type="Pfam" id="PF00043">
    <property type="entry name" value="GST_C"/>
    <property type="match status" value="1"/>
</dbReference>
<evidence type="ECO:0000259" key="3">
    <source>
        <dbReference type="PROSITE" id="PS50404"/>
    </source>
</evidence>
<name>A0A5J4YYL4_PORPP</name>
<dbReference type="InterPro" id="IPR036249">
    <property type="entry name" value="Thioredoxin-like_sf"/>
</dbReference>
<evidence type="ECO:0000259" key="4">
    <source>
        <dbReference type="PROSITE" id="PS50405"/>
    </source>
</evidence>
<dbReference type="Gene3D" id="1.20.1050.10">
    <property type="match status" value="1"/>
</dbReference>
<evidence type="ECO:0000256" key="1">
    <source>
        <dbReference type="ARBA" id="ARBA00007409"/>
    </source>
</evidence>
<dbReference type="InterPro" id="IPR036282">
    <property type="entry name" value="Glutathione-S-Trfase_C_sf"/>
</dbReference>
<dbReference type="PROSITE" id="PS50404">
    <property type="entry name" value="GST_NTER"/>
    <property type="match status" value="1"/>
</dbReference>
<protein>
    <submittedName>
        <fullName evidence="5">Disulfide-bond oxidoreductase YghU</fullName>
    </submittedName>
</protein>
<dbReference type="InterPro" id="IPR004045">
    <property type="entry name" value="Glutathione_S-Trfase_N"/>
</dbReference>
<reference evidence="6" key="1">
    <citation type="journal article" date="2019" name="Nat. Commun.">
        <title>Expansion of phycobilisome linker gene families in mesophilic red algae.</title>
        <authorList>
            <person name="Lee J."/>
            <person name="Kim D."/>
            <person name="Bhattacharya D."/>
            <person name="Yoon H.S."/>
        </authorList>
    </citation>
    <scope>NUCLEOTIDE SEQUENCE [LARGE SCALE GENOMIC DNA]</scope>
    <source>
        <strain evidence="6">CCMP 1328</strain>
    </source>
</reference>
<dbReference type="PANTHER" id="PTHR44051">
    <property type="entry name" value="GLUTATHIONE S-TRANSFERASE-RELATED"/>
    <property type="match status" value="1"/>
</dbReference>
<dbReference type="PROSITE" id="PS50405">
    <property type="entry name" value="GST_CTER"/>
    <property type="match status" value="1"/>
</dbReference>
<evidence type="ECO:0000256" key="2">
    <source>
        <dbReference type="RuleBase" id="RU003494"/>
    </source>
</evidence>
<organism evidence="5 6">
    <name type="scientific">Porphyridium purpureum</name>
    <name type="common">Red alga</name>
    <name type="synonym">Porphyridium cruentum</name>
    <dbReference type="NCBI Taxonomy" id="35688"/>
    <lineage>
        <taxon>Eukaryota</taxon>
        <taxon>Rhodophyta</taxon>
        <taxon>Bangiophyceae</taxon>
        <taxon>Porphyridiales</taxon>
        <taxon>Porphyridiaceae</taxon>
        <taxon>Porphyridium</taxon>
    </lineage>
</organism>
<dbReference type="CDD" id="cd03048">
    <property type="entry name" value="GST_N_Ure2p_like"/>
    <property type="match status" value="1"/>
</dbReference>
<evidence type="ECO:0000313" key="5">
    <source>
        <dbReference type="EMBL" id="KAA8496215.1"/>
    </source>
</evidence>
<evidence type="ECO:0000313" key="6">
    <source>
        <dbReference type="Proteomes" id="UP000324585"/>
    </source>
</evidence>
<dbReference type="OrthoDB" id="422574at2759"/>
<sequence>MTKSGSEQTDDKMEKVWVAPRRIEELFEKSGGNAWGKINAPTAGARDLHDPAPAPVPNKDLVLYSLGTPNGLKVAIVLEELGLDYNYHRIDISKGDQFKKFFVDVNPNSKIPAMIDRNGPGGAPVRLFESIAIAMYLVEKEQKFFFENDPASKLEATNWLIWQVGSQGFPIGNFGHFFVYAPKDAADARDYGVSRYGMEALRLCDVLEKHLHEGKKTYLVGETYSVADMICFPWVWQLLQGSYVQPDGLTAAEFLGIREKFPTMCEWAERIATRPAVQAAIDRASKPDL</sequence>
<comment type="caution">
    <text evidence="5">The sequence shown here is derived from an EMBL/GenBank/DDBJ whole genome shotgun (WGS) entry which is preliminary data.</text>
</comment>
<dbReference type="AlphaFoldDB" id="A0A5J4YYL4"/>
<comment type="similarity">
    <text evidence="1 2">Belongs to the GST superfamily.</text>
</comment>
<dbReference type="Proteomes" id="UP000324585">
    <property type="component" value="Unassembled WGS sequence"/>
</dbReference>
<feature type="domain" description="GST N-terminal" evidence="3">
    <location>
        <begin position="58"/>
        <end position="145"/>
    </location>
</feature>
<dbReference type="PANTHER" id="PTHR44051:SF8">
    <property type="entry name" value="GLUTATHIONE S-TRANSFERASE GSTA"/>
    <property type="match status" value="1"/>
</dbReference>
<proteinExistence type="inferred from homology"/>
<dbReference type="Gene3D" id="3.40.30.10">
    <property type="entry name" value="Glutaredoxin"/>
    <property type="match status" value="1"/>
</dbReference>
<dbReference type="SFLD" id="SFLDG00358">
    <property type="entry name" value="Main_(cytGST)"/>
    <property type="match status" value="1"/>
</dbReference>
<dbReference type="SUPFAM" id="SSF47616">
    <property type="entry name" value="GST C-terminal domain-like"/>
    <property type="match status" value="1"/>
</dbReference>
<dbReference type="OMA" id="GHSGAEY"/>
<dbReference type="SFLD" id="SFLDS00019">
    <property type="entry name" value="Glutathione_Transferase_(cytos"/>
    <property type="match status" value="1"/>
</dbReference>
<dbReference type="InterPro" id="IPR010987">
    <property type="entry name" value="Glutathione-S-Trfase_C-like"/>
</dbReference>
<dbReference type="SFLD" id="SFLDG01151">
    <property type="entry name" value="Main.2:_Nu-like"/>
    <property type="match status" value="1"/>
</dbReference>
<keyword evidence="6" id="KW-1185">Reference proteome</keyword>
<dbReference type="SUPFAM" id="SSF52833">
    <property type="entry name" value="Thioredoxin-like"/>
    <property type="match status" value="1"/>
</dbReference>
<dbReference type="Pfam" id="PF02798">
    <property type="entry name" value="GST_N"/>
    <property type="match status" value="1"/>
</dbReference>